<dbReference type="Proteomes" id="UP000777438">
    <property type="component" value="Unassembled WGS sequence"/>
</dbReference>
<sequence length="150" mass="16341">MWLAHGTYGALGASPFGIDTGSDAVGREYKLLSQVKKLIVNAPNTERFGRFFDEAGRLQVLARWIRIEASFKSVKKGVSFTGILSAKEMEGSQEGNLRVLRLFNGDETRGGQAMLMPNEAPDYGDFPIPVSIPARTGIAEVEVYTLGEDA</sequence>
<dbReference type="OrthoDB" id="5402454at2759"/>
<name>A0A9P9AHA3_9HYPO</name>
<evidence type="ECO:0000313" key="3">
    <source>
        <dbReference type="Proteomes" id="UP000777438"/>
    </source>
</evidence>
<dbReference type="AlphaFoldDB" id="A0A9P9AHA3"/>
<keyword evidence="3" id="KW-1185">Reference proteome</keyword>
<gene>
    <name evidence="2" type="ORF">B0T10DRAFT_464381</name>
</gene>
<evidence type="ECO:0000313" key="2">
    <source>
        <dbReference type="EMBL" id="KAH6879851.1"/>
    </source>
</evidence>
<dbReference type="Pfam" id="PF18120">
    <property type="entry name" value="DUF5597"/>
    <property type="match status" value="1"/>
</dbReference>
<reference evidence="2 3" key="1">
    <citation type="journal article" date="2021" name="Nat. Commun.">
        <title>Genetic determinants of endophytism in the Arabidopsis root mycobiome.</title>
        <authorList>
            <person name="Mesny F."/>
            <person name="Miyauchi S."/>
            <person name="Thiergart T."/>
            <person name="Pickel B."/>
            <person name="Atanasova L."/>
            <person name="Karlsson M."/>
            <person name="Huettel B."/>
            <person name="Barry K.W."/>
            <person name="Haridas S."/>
            <person name="Chen C."/>
            <person name="Bauer D."/>
            <person name="Andreopoulos W."/>
            <person name="Pangilinan J."/>
            <person name="LaButti K."/>
            <person name="Riley R."/>
            <person name="Lipzen A."/>
            <person name="Clum A."/>
            <person name="Drula E."/>
            <person name="Henrissat B."/>
            <person name="Kohler A."/>
            <person name="Grigoriev I.V."/>
            <person name="Martin F.M."/>
            <person name="Hacquard S."/>
        </authorList>
    </citation>
    <scope>NUCLEOTIDE SEQUENCE [LARGE SCALE GENOMIC DNA]</scope>
    <source>
        <strain evidence="2 3">MPI-CAGE-CH-0241</strain>
    </source>
</reference>
<dbReference type="EMBL" id="JAGPYM010000028">
    <property type="protein sequence ID" value="KAH6879851.1"/>
    <property type="molecule type" value="Genomic_DNA"/>
</dbReference>
<evidence type="ECO:0000259" key="1">
    <source>
        <dbReference type="Pfam" id="PF18120"/>
    </source>
</evidence>
<proteinExistence type="predicted"/>
<protein>
    <recommendedName>
        <fullName evidence="1">DUF5597 domain-containing protein</fullName>
    </recommendedName>
</protein>
<organism evidence="2 3">
    <name type="scientific">Thelonectria olida</name>
    <dbReference type="NCBI Taxonomy" id="1576542"/>
    <lineage>
        <taxon>Eukaryota</taxon>
        <taxon>Fungi</taxon>
        <taxon>Dikarya</taxon>
        <taxon>Ascomycota</taxon>
        <taxon>Pezizomycotina</taxon>
        <taxon>Sordariomycetes</taxon>
        <taxon>Hypocreomycetidae</taxon>
        <taxon>Hypocreales</taxon>
        <taxon>Nectriaceae</taxon>
        <taxon>Thelonectria</taxon>
    </lineage>
</organism>
<feature type="domain" description="DUF5597" evidence="1">
    <location>
        <begin position="67"/>
        <end position="114"/>
    </location>
</feature>
<comment type="caution">
    <text evidence="2">The sequence shown here is derived from an EMBL/GenBank/DDBJ whole genome shotgun (WGS) entry which is preliminary data.</text>
</comment>
<accession>A0A9P9AHA3</accession>
<dbReference type="InterPro" id="IPR040719">
    <property type="entry name" value="DUF5597"/>
</dbReference>